<dbReference type="EMBL" id="CABVGP010000003">
    <property type="protein sequence ID" value="VVJ22767.1"/>
    <property type="molecule type" value="Genomic_DNA"/>
</dbReference>
<evidence type="ECO:0000256" key="1">
    <source>
        <dbReference type="SAM" id="MobiDB-lite"/>
    </source>
</evidence>
<sequence length="719" mass="79271">MGVIRNDQVGEMSNPSGRGDDLGETWRQLHGALERLRLEAGMPSTRAVAEGVRNRGTELSHTTIAQIFSGSRVPRWGALKAVVEFLGGAEEEFRQLWISAKGGDDATDDYLRNYREFVRMEYGRTTVPNFAERQRAQLRDIFVAPLFSKGEGDSRDGSVYLDDLQSTVSAPGSKTVLLADQGAGKTMTCRFLMLQHAGLDSSFVPFYLSGREFFDLSLPLVDLVEASLLRVMPLRPPNNFVQGLLVKGSALIIIDGLDEVSDLAVRRTLSSQIESFCNVYPMTRVLVTSRLTDYGVVRLDPALFLEYRILPLSRMQAGDLVNRIFALDDAGHPGKLTAAEFFGLIDRVTDIWRTPLLLSHAAALSGRLPSGEFRYHCAEIVNKVVELATFDWDVVRGIQTAALSRYLVRRVLEDLALWYAKRGGQAVALSQVSDYISDTVAEAEGRRGWALVDNLVEYFSGRANVISVVGVNDVGDELYSFTHTAILAHMAASRIVREDRNPNVIARFLVENLQLELPASVLVFVLQIFDDSVMRGGEILFAEMADIIARLPPGEDGNLGAMLLAASRFVRMSNPSVLKSIAKRITPAGAVVEGYSLPEVIEKLELLPGQAERWLDSGEIAASINGVHPGGRYAFKDVLILAVAVRLWDLGVREDKIRDVLNFLRQMPLEQIRSSFLIGDSSGIHVMKPMLAMSAVKRGQGFFGIDLELVAKNVGERLA</sequence>
<proteinExistence type="predicted"/>
<protein>
    <recommendedName>
        <fullName evidence="4">NACHT domain-containing protein</fullName>
    </recommendedName>
</protein>
<accession>A0A6I8M549</accession>
<evidence type="ECO:0008006" key="4">
    <source>
        <dbReference type="Google" id="ProtNLM"/>
    </source>
</evidence>
<dbReference type="AlphaFoldDB" id="A0A6I8M549"/>
<dbReference type="SUPFAM" id="SSF52540">
    <property type="entry name" value="P-loop containing nucleoside triphosphate hydrolases"/>
    <property type="match status" value="1"/>
</dbReference>
<feature type="region of interest" description="Disordered" evidence="1">
    <location>
        <begin position="1"/>
        <end position="24"/>
    </location>
</feature>
<organism evidence="2 3">
    <name type="scientific">Amycolatopsis camponoti</name>
    <dbReference type="NCBI Taxonomy" id="2606593"/>
    <lineage>
        <taxon>Bacteria</taxon>
        <taxon>Bacillati</taxon>
        <taxon>Actinomycetota</taxon>
        <taxon>Actinomycetes</taxon>
        <taxon>Pseudonocardiales</taxon>
        <taxon>Pseudonocardiaceae</taxon>
        <taxon>Amycolatopsis</taxon>
    </lineage>
</organism>
<dbReference type="Gene3D" id="3.40.50.300">
    <property type="entry name" value="P-loop containing nucleotide triphosphate hydrolases"/>
    <property type="match status" value="1"/>
</dbReference>
<name>A0A6I8M549_9PSEU</name>
<dbReference type="Proteomes" id="UP000399805">
    <property type="component" value="Unassembled WGS sequence"/>
</dbReference>
<dbReference type="InterPro" id="IPR027417">
    <property type="entry name" value="P-loop_NTPase"/>
</dbReference>
<keyword evidence="3" id="KW-1185">Reference proteome</keyword>
<evidence type="ECO:0000313" key="3">
    <source>
        <dbReference type="Proteomes" id="UP000399805"/>
    </source>
</evidence>
<reference evidence="2 3" key="1">
    <citation type="submission" date="2019-09" db="EMBL/GenBank/DDBJ databases">
        <authorList>
            <person name="Leyn A S."/>
        </authorList>
    </citation>
    <scope>NUCLEOTIDE SEQUENCE [LARGE SCALE GENOMIC DNA]</scope>
    <source>
        <strain evidence="2">AA231_1</strain>
    </source>
</reference>
<gene>
    <name evidence="2" type="ORF">AA23TX_07680</name>
</gene>
<evidence type="ECO:0000313" key="2">
    <source>
        <dbReference type="EMBL" id="VVJ22767.1"/>
    </source>
</evidence>